<organism evidence="1 2">
    <name type="scientific">Ogataea philodendri</name>
    <dbReference type="NCBI Taxonomy" id="1378263"/>
    <lineage>
        <taxon>Eukaryota</taxon>
        <taxon>Fungi</taxon>
        <taxon>Dikarya</taxon>
        <taxon>Ascomycota</taxon>
        <taxon>Saccharomycotina</taxon>
        <taxon>Pichiomycetes</taxon>
        <taxon>Pichiales</taxon>
        <taxon>Pichiaceae</taxon>
        <taxon>Ogataea</taxon>
    </lineage>
</organism>
<accession>A0A9P8T6P3</accession>
<name>A0A9P8T6P3_9ASCO</name>
<dbReference type="PANTHER" id="PTHR41677">
    <property type="entry name" value="YALI0B19030P"/>
    <property type="match status" value="1"/>
</dbReference>
<gene>
    <name evidence="1" type="ORF">OGAPHI_002959</name>
</gene>
<proteinExistence type="predicted"/>
<dbReference type="Proteomes" id="UP000769157">
    <property type="component" value="Unassembled WGS sequence"/>
</dbReference>
<reference evidence="1" key="1">
    <citation type="journal article" date="2021" name="Open Biol.">
        <title>Shared evolutionary footprints suggest mitochondrial oxidative damage underlies multiple complex I losses in fungi.</title>
        <authorList>
            <person name="Schikora-Tamarit M.A."/>
            <person name="Marcet-Houben M."/>
            <person name="Nosek J."/>
            <person name="Gabaldon T."/>
        </authorList>
    </citation>
    <scope>NUCLEOTIDE SEQUENCE</scope>
    <source>
        <strain evidence="1">CBS6075</strain>
    </source>
</reference>
<sequence>MATPELLQHIKAGNIHKKVPFETYLTQIKPIHETLKKVDINVEFDPKKHLAFDPECLNTIKRTTMEEFGCVAEDQISDVGASAPFPLFTEEAVEIMRAEILREEVFTKWARISQSSTSGLDCVIRGHVRTTCPFTRAAWTHPATVAAVSAMAGVELEVIMDYEIAHVNIAMRSEDEAQNQRISARRRSSLADKFDKEVPAVVGWHNDSYPFVCVLMLSDTSEMIGGETLIQTGTGEVVPAAGPAKGKATVLQGRKLLHLASVPVGYTERITAVTSYRAKDSTKPETSVLNTVKPERSFGSIYDEFYPEWVSYRMDVISDRAKAIQKQFIKARDENKPFDKDAAFEKLKDLDAYVAKTWKEMVVTDEDFVNHYRKPTV</sequence>
<dbReference type="AlphaFoldDB" id="A0A9P8T6P3"/>
<dbReference type="RefSeq" id="XP_046062122.1">
    <property type="nucleotide sequence ID" value="XM_046203886.1"/>
</dbReference>
<evidence type="ECO:0008006" key="3">
    <source>
        <dbReference type="Google" id="ProtNLM"/>
    </source>
</evidence>
<dbReference type="PANTHER" id="PTHR41677:SF1">
    <property type="entry name" value="FE2OG DIOXYGENASE DOMAIN-CONTAINING PROTEIN"/>
    <property type="match status" value="1"/>
</dbReference>
<evidence type="ECO:0000313" key="1">
    <source>
        <dbReference type="EMBL" id="KAH3667310.1"/>
    </source>
</evidence>
<protein>
    <recommendedName>
        <fullName evidence="3">Fe2OG dioxygenase domain-containing protein</fullName>
    </recommendedName>
</protein>
<dbReference type="OrthoDB" id="10256055at2759"/>
<evidence type="ECO:0000313" key="2">
    <source>
        <dbReference type="Proteomes" id="UP000769157"/>
    </source>
</evidence>
<dbReference type="EMBL" id="JAEUBE010000183">
    <property type="protein sequence ID" value="KAH3667310.1"/>
    <property type="molecule type" value="Genomic_DNA"/>
</dbReference>
<reference evidence="1" key="2">
    <citation type="submission" date="2021-01" db="EMBL/GenBank/DDBJ databases">
        <authorList>
            <person name="Schikora-Tamarit M.A."/>
        </authorList>
    </citation>
    <scope>NUCLEOTIDE SEQUENCE</scope>
    <source>
        <strain evidence="1">CBS6075</strain>
    </source>
</reference>
<dbReference type="GeneID" id="70234926"/>
<keyword evidence="2" id="KW-1185">Reference proteome</keyword>
<comment type="caution">
    <text evidence="1">The sequence shown here is derived from an EMBL/GenBank/DDBJ whole genome shotgun (WGS) entry which is preliminary data.</text>
</comment>